<protein>
    <submittedName>
        <fullName evidence="2">Uncharacterized protein</fullName>
    </submittedName>
</protein>
<feature type="compositionally biased region" description="Basic and acidic residues" evidence="1">
    <location>
        <begin position="104"/>
        <end position="119"/>
    </location>
</feature>
<dbReference type="Proteomes" id="UP000314294">
    <property type="component" value="Unassembled WGS sequence"/>
</dbReference>
<accession>A0A4Z2GLX4</accession>
<proteinExistence type="predicted"/>
<feature type="region of interest" description="Disordered" evidence="1">
    <location>
        <begin position="101"/>
        <end position="133"/>
    </location>
</feature>
<evidence type="ECO:0000256" key="1">
    <source>
        <dbReference type="SAM" id="MobiDB-lite"/>
    </source>
</evidence>
<dbReference type="EMBL" id="SRLO01000481">
    <property type="protein sequence ID" value="TNN54557.1"/>
    <property type="molecule type" value="Genomic_DNA"/>
</dbReference>
<dbReference type="AlphaFoldDB" id="A0A4Z2GLX4"/>
<sequence>MTSLPLGRHANVLMFSRATLRVSHKRVPIINRPEERERGRLRSYVKLLPEAGLALLSLLQLLRGLIQLLHSAVDCSTSSVSVSNSSDPTVYLSFCTQRTTTHGAADRTKSPGLDSDSRTRKVPGSSRAASSFSAFGPDRCKQIKMQPLGMHRPLGGGVGAVERVLEIDGGAVPVLQDAVLRRVVLHQLGQGGKLLPAIQVVVVSCVLDPDVGHQLAHPEEMKPFAK</sequence>
<reference evidence="2 3" key="1">
    <citation type="submission" date="2019-03" db="EMBL/GenBank/DDBJ databases">
        <title>First draft genome of Liparis tanakae, snailfish: a comprehensive survey of snailfish specific genes.</title>
        <authorList>
            <person name="Kim W."/>
            <person name="Song I."/>
            <person name="Jeong J.-H."/>
            <person name="Kim D."/>
            <person name="Kim S."/>
            <person name="Ryu S."/>
            <person name="Song J.Y."/>
            <person name="Lee S.K."/>
        </authorList>
    </citation>
    <scope>NUCLEOTIDE SEQUENCE [LARGE SCALE GENOMIC DNA]</scope>
    <source>
        <tissue evidence="2">Muscle</tissue>
    </source>
</reference>
<keyword evidence="3" id="KW-1185">Reference proteome</keyword>
<organism evidence="2 3">
    <name type="scientific">Liparis tanakae</name>
    <name type="common">Tanaka's snailfish</name>
    <dbReference type="NCBI Taxonomy" id="230148"/>
    <lineage>
        <taxon>Eukaryota</taxon>
        <taxon>Metazoa</taxon>
        <taxon>Chordata</taxon>
        <taxon>Craniata</taxon>
        <taxon>Vertebrata</taxon>
        <taxon>Euteleostomi</taxon>
        <taxon>Actinopterygii</taxon>
        <taxon>Neopterygii</taxon>
        <taxon>Teleostei</taxon>
        <taxon>Neoteleostei</taxon>
        <taxon>Acanthomorphata</taxon>
        <taxon>Eupercaria</taxon>
        <taxon>Perciformes</taxon>
        <taxon>Cottioidei</taxon>
        <taxon>Cottales</taxon>
        <taxon>Liparidae</taxon>
        <taxon>Liparis</taxon>
    </lineage>
</organism>
<evidence type="ECO:0000313" key="3">
    <source>
        <dbReference type="Proteomes" id="UP000314294"/>
    </source>
</evidence>
<gene>
    <name evidence="2" type="ORF">EYF80_035260</name>
</gene>
<evidence type="ECO:0000313" key="2">
    <source>
        <dbReference type="EMBL" id="TNN54557.1"/>
    </source>
</evidence>
<name>A0A4Z2GLX4_9TELE</name>
<comment type="caution">
    <text evidence="2">The sequence shown here is derived from an EMBL/GenBank/DDBJ whole genome shotgun (WGS) entry which is preliminary data.</text>
</comment>